<proteinExistence type="predicted"/>
<keyword evidence="3" id="KW-1185">Reference proteome</keyword>
<gene>
    <name evidence="2" type="ORF">HJC23_008912</name>
</gene>
<evidence type="ECO:0000313" key="3">
    <source>
        <dbReference type="Proteomes" id="UP001516023"/>
    </source>
</evidence>
<comment type="caution">
    <text evidence="2">The sequence shown here is derived from an EMBL/GenBank/DDBJ whole genome shotgun (WGS) entry which is preliminary data.</text>
</comment>
<feature type="region of interest" description="Disordered" evidence="1">
    <location>
        <begin position="1"/>
        <end position="66"/>
    </location>
</feature>
<protein>
    <submittedName>
        <fullName evidence="2">Uncharacterized protein</fullName>
    </submittedName>
</protein>
<organism evidence="2 3">
    <name type="scientific">Cyclotella cryptica</name>
    <dbReference type="NCBI Taxonomy" id="29204"/>
    <lineage>
        <taxon>Eukaryota</taxon>
        <taxon>Sar</taxon>
        <taxon>Stramenopiles</taxon>
        <taxon>Ochrophyta</taxon>
        <taxon>Bacillariophyta</taxon>
        <taxon>Coscinodiscophyceae</taxon>
        <taxon>Thalassiosirophycidae</taxon>
        <taxon>Stephanodiscales</taxon>
        <taxon>Stephanodiscaceae</taxon>
        <taxon>Cyclotella</taxon>
    </lineage>
</organism>
<accession>A0ABD3Q2B8</accession>
<sequence length="122" mass="12793">MKPTLAPSTEPTLAPSTNPTASPTENPTVKPTESLTKNPTTASPTKKPTIAQSAKPTLVPSTNPTAGVRLLNQNLSRMLLTKTINSRVRAMVARNGFKLIVYATQAGGCAIPIGAVTSRKEL</sequence>
<reference evidence="2 3" key="1">
    <citation type="journal article" date="2020" name="G3 (Bethesda)">
        <title>Improved Reference Genome for Cyclotella cryptica CCMP332, a Model for Cell Wall Morphogenesis, Salinity Adaptation, and Lipid Production in Diatoms (Bacillariophyta).</title>
        <authorList>
            <person name="Roberts W.R."/>
            <person name="Downey K.M."/>
            <person name="Ruck E.C."/>
            <person name="Traller J.C."/>
            <person name="Alverson A.J."/>
        </authorList>
    </citation>
    <scope>NUCLEOTIDE SEQUENCE [LARGE SCALE GENOMIC DNA]</scope>
    <source>
        <strain evidence="2 3">CCMP332</strain>
    </source>
</reference>
<evidence type="ECO:0000256" key="1">
    <source>
        <dbReference type="SAM" id="MobiDB-lite"/>
    </source>
</evidence>
<dbReference type="EMBL" id="JABMIG020000084">
    <property type="protein sequence ID" value="KAL3794024.1"/>
    <property type="molecule type" value="Genomic_DNA"/>
</dbReference>
<name>A0ABD3Q2B8_9STRA</name>
<dbReference type="AlphaFoldDB" id="A0ABD3Q2B8"/>
<evidence type="ECO:0000313" key="2">
    <source>
        <dbReference type="EMBL" id="KAL3794024.1"/>
    </source>
</evidence>
<dbReference type="Proteomes" id="UP001516023">
    <property type="component" value="Unassembled WGS sequence"/>
</dbReference>